<gene>
    <name evidence="1" type="ORF">ZHAS_00015623</name>
</gene>
<dbReference type="Proteomes" id="UP000030765">
    <property type="component" value="Unassembled WGS sequence"/>
</dbReference>
<dbReference type="EMBL" id="ATLV01022287">
    <property type="status" value="NOT_ANNOTATED_CDS"/>
    <property type="molecule type" value="Genomic_DNA"/>
</dbReference>
<proteinExistence type="predicted"/>
<name>A0A084WAY4_ANOSI</name>
<reference evidence="2" key="2">
    <citation type="submission" date="2020-05" db="UniProtKB">
        <authorList>
            <consortium name="EnsemblMetazoa"/>
        </authorList>
    </citation>
    <scope>IDENTIFICATION</scope>
</reference>
<sequence>MLLVIAQACSIPLTPGLLFVSVPVEGLFFLPMVPLGPEIYYQTSDVPGGCRCD</sequence>
<evidence type="ECO:0000313" key="2">
    <source>
        <dbReference type="EnsemblMetazoa" id="ASIC015623-PA"/>
    </source>
</evidence>
<evidence type="ECO:0000313" key="1">
    <source>
        <dbReference type="EMBL" id="KFB47378.1"/>
    </source>
</evidence>
<dbReference type="AlphaFoldDB" id="A0A084WAY4"/>
<dbReference type="VEuPathDB" id="VectorBase:ASIC015623"/>
<dbReference type="EMBL" id="KE525331">
    <property type="protein sequence ID" value="KFB47378.1"/>
    <property type="molecule type" value="Genomic_DNA"/>
</dbReference>
<organism evidence="1">
    <name type="scientific">Anopheles sinensis</name>
    <name type="common">Mosquito</name>
    <dbReference type="NCBI Taxonomy" id="74873"/>
    <lineage>
        <taxon>Eukaryota</taxon>
        <taxon>Metazoa</taxon>
        <taxon>Ecdysozoa</taxon>
        <taxon>Arthropoda</taxon>
        <taxon>Hexapoda</taxon>
        <taxon>Insecta</taxon>
        <taxon>Pterygota</taxon>
        <taxon>Neoptera</taxon>
        <taxon>Endopterygota</taxon>
        <taxon>Diptera</taxon>
        <taxon>Nematocera</taxon>
        <taxon>Culicoidea</taxon>
        <taxon>Culicidae</taxon>
        <taxon>Anophelinae</taxon>
        <taxon>Anopheles</taxon>
    </lineage>
</organism>
<evidence type="ECO:0000313" key="3">
    <source>
        <dbReference type="Proteomes" id="UP000030765"/>
    </source>
</evidence>
<accession>A0A084WAY4</accession>
<keyword evidence="3" id="KW-1185">Reference proteome</keyword>
<protein>
    <submittedName>
        <fullName evidence="1 2">Uncharacterized protein</fullName>
    </submittedName>
</protein>
<reference evidence="1 3" key="1">
    <citation type="journal article" date="2014" name="BMC Genomics">
        <title>Genome sequence of Anopheles sinensis provides insight into genetics basis of mosquito competence for malaria parasites.</title>
        <authorList>
            <person name="Zhou D."/>
            <person name="Zhang D."/>
            <person name="Ding G."/>
            <person name="Shi L."/>
            <person name="Hou Q."/>
            <person name="Ye Y."/>
            <person name="Xu Y."/>
            <person name="Zhou H."/>
            <person name="Xiong C."/>
            <person name="Li S."/>
            <person name="Yu J."/>
            <person name="Hong S."/>
            <person name="Yu X."/>
            <person name="Zou P."/>
            <person name="Chen C."/>
            <person name="Chang X."/>
            <person name="Wang W."/>
            <person name="Lv Y."/>
            <person name="Sun Y."/>
            <person name="Ma L."/>
            <person name="Shen B."/>
            <person name="Zhu C."/>
        </authorList>
    </citation>
    <scope>NUCLEOTIDE SEQUENCE [LARGE SCALE GENOMIC DNA]</scope>
</reference>
<dbReference type="EnsemblMetazoa" id="ASIC015623-RA">
    <property type="protein sequence ID" value="ASIC015623-PA"/>
    <property type="gene ID" value="ASIC015623"/>
</dbReference>